<dbReference type="STRING" id="1348624.GCA_001591545_02820"/>
<feature type="coiled-coil region" evidence="1">
    <location>
        <begin position="56"/>
        <end position="83"/>
    </location>
</feature>
<evidence type="ECO:0000256" key="2">
    <source>
        <dbReference type="SAM" id="SignalP"/>
    </source>
</evidence>
<dbReference type="RefSeq" id="WP_066143228.1">
    <property type="nucleotide sequence ID" value="NZ_CBCSGM010000002.1"/>
</dbReference>
<gene>
    <name evidence="3" type="ORF">NCTC4824_00379</name>
</gene>
<keyword evidence="2" id="KW-0732">Signal</keyword>
<evidence type="ECO:0000313" key="3">
    <source>
        <dbReference type="EMBL" id="SQI51684.1"/>
    </source>
</evidence>
<name>A0A2X4YTP6_LEDLE</name>
<feature type="signal peptide" evidence="2">
    <location>
        <begin position="1"/>
        <end position="22"/>
    </location>
</feature>
<evidence type="ECO:0000313" key="4">
    <source>
        <dbReference type="Proteomes" id="UP000249134"/>
    </source>
</evidence>
<accession>A0A2X4YTP6</accession>
<dbReference type="Proteomes" id="UP000249134">
    <property type="component" value="Chromosome 1"/>
</dbReference>
<keyword evidence="4" id="KW-1185">Reference proteome</keyword>
<dbReference type="EMBL" id="LS483476">
    <property type="protein sequence ID" value="SQI51684.1"/>
    <property type="molecule type" value="Genomic_DNA"/>
</dbReference>
<dbReference type="AlphaFoldDB" id="A0A2X4YTP6"/>
<evidence type="ECO:0000256" key="1">
    <source>
        <dbReference type="SAM" id="Coils"/>
    </source>
</evidence>
<protein>
    <submittedName>
        <fullName evidence="3">Putative lipoprotein</fullName>
    </submittedName>
</protein>
<dbReference type="KEGG" id="blen:NCTC4824_00379"/>
<dbReference type="InterPro" id="IPR045956">
    <property type="entry name" value="DUF6376"/>
</dbReference>
<dbReference type="PROSITE" id="PS51257">
    <property type="entry name" value="PROKAR_LIPOPROTEIN"/>
    <property type="match status" value="1"/>
</dbReference>
<keyword evidence="1" id="KW-0175">Coiled coil</keyword>
<proteinExistence type="predicted"/>
<organism evidence="3 4">
    <name type="scientific">Lederbergia lenta</name>
    <name type="common">Bacillus lentus</name>
    <dbReference type="NCBI Taxonomy" id="1467"/>
    <lineage>
        <taxon>Bacteria</taxon>
        <taxon>Bacillati</taxon>
        <taxon>Bacillota</taxon>
        <taxon>Bacilli</taxon>
        <taxon>Bacillales</taxon>
        <taxon>Bacillaceae</taxon>
        <taxon>Lederbergia</taxon>
    </lineage>
</organism>
<sequence>MKKIIAVFGLLSMIILSGCSLIEDVNHSLDYVNKGTDYIHTTQSFANELPTLAQDAIANKEAREDLESKLQAMKEEIQAFNEIEAPSIASDIHNSIVSSNKKLEEGIDLYLSHIENGTFDTDLLENSEIMTTITELNELKNQIEELGL</sequence>
<reference evidence="3 4" key="1">
    <citation type="submission" date="2018-06" db="EMBL/GenBank/DDBJ databases">
        <authorList>
            <consortium name="Pathogen Informatics"/>
            <person name="Doyle S."/>
        </authorList>
    </citation>
    <scope>NUCLEOTIDE SEQUENCE [LARGE SCALE GENOMIC DNA]</scope>
    <source>
        <strain evidence="3 4">NCTC4824</strain>
    </source>
</reference>
<feature type="chain" id="PRO_5038424045" evidence="2">
    <location>
        <begin position="23"/>
        <end position="148"/>
    </location>
</feature>
<keyword evidence="3" id="KW-0449">Lipoprotein</keyword>
<dbReference type="Pfam" id="PF19903">
    <property type="entry name" value="DUF6376"/>
    <property type="match status" value="1"/>
</dbReference>